<evidence type="ECO:0000256" key="1">
    <source>
        <dbReference type="SAM" id="MobiDB-lite"/>
    </source>
</evidence>
<protein>
    <recommendedName>
        <fullName evidence="3">CHAT domain-containing protein</fullName>
    </recommendedName>
</protein>
<feature type="region of interest" description="Disordered" evidence="1">
    <location>
        <begin position="741"/>
        <end position="763"/>
    </location>
</feature>
<feature type="transmembrane region" description="Helical" evidence="2">
    <location>
        <begin position="59"/>
        <end position="79"/>
    </location>
</feature>
<evidence type="ECO:0000259" key="3">
    <source>
        <dbReference type="Pfam" id="PF12770"/>
    </source>
</evidence>
<keyword evidence="2" id="KW-0472">Membrane</keyword>
<keyword evidence="2" id="KW-1133">Transmembrane helix</keyword>
<evidence type="ECO:0000256" key="2">
    <source>
        <dbReference type="SAM" id="Phobius"/>
    </source>
</evidence>
<keyword evidence="5" id="KW-1185">Reference proteome</keyword>
<dbReference type="InterPro" id="IPR024983">
    <property type="entry name" value="CHAT_dom"/>
</dbReference>
<proteinExistence type="predicted"/>
<feature type="compositionally biased region" description="Polar residues" evidence="1">
    <location>
        <begin position="741"/>
        <end position="759"/>
    </location>
</feature>
<keyword evidence="2" id="KW-0812">Transmembrane</keyword>
<dbReference type="Pfam" id="PF12770">
    <property type="entry name" value="CHAT"/>
    <property type="match status" value="1"/>
</dbReference>
<reference evidence="4" key="1">
    <citation type="submission" date="2022-07" db="EMBL/GenBank/DDBJ databases">
        <title>Genome Sequence of Leucocoprinus birnbaumii.</title>
        <authorList>
            <person name="Buettner E."/>
        </authorList>
    </citation>
    <scope>NUCLEOTIDE SEQUENCE</scope>
    <source>
        <strain evidence="4">VT141</strain>
    </source>
</reference>
<evidence type="ECO:0000313" key="5">
    <source>
        <dbReference type="Proteomes" id="UP001213000"/>
    </source>
</evidence>
<organism evidence="4 5">
    <name type="scientific">Leucocoprinus birnbaumii</name>
    <dbReference type="NCBI Taxonomy" id="56174"/>
    <lineage>
        <taxon>Eukaryota</taxon>
        <taxon>Fungi</taxon>
        <taxon>Dikarya</taxon>
        <taxon>Basidiomycota</taxon>
        <taxon>Agaricomycotina</taxon>
        <taxon>Agaricomycetes</taxon>
        <taxon>Agaricomycetidae</taxon>
        <taxon>Agaricales</taxon>
        <taxon>Agaricineae</taxon>
        <taxon>Agaricaceae</taxon>
        <taxon>Leucocoprinus</taxon>
    </lineage>
</organism>
<comment type="caution">
    <text evidence="4">The sequence shown here is derived from an EMBL/GenBank/DDBJ whole genome shotgun (WGS) entry which is preliminary data.</text>
</comment>
<feature type="region of interest" description="Disordered" evidence="1">
    <location>
        <begin position="1028"/>
        <end position="1062"/>
    </location>
</feature>
<gene>
    <name evidence="4" type="ORF">NP233_g8829</name>
</gene>
<dbReference type="EMBL" id="JANIEX010000741">
    <property type="protein sequence ID" value="KAJ3563609.1"/>
    <property type="molecule type" value="Genomic_DNA"/>
</dbReference>
<evidence type="ECO:0000313" key="4">
    <source>
        <dbReference type="EMBL" id="KAJ3563609.1"/>
    </source>
</evidence>
<sequence length="1704" mass="192472">MRDLEDGAIFSQNTARRVFHQFEELLLLSIYTCIEPAFVLVVVLNVLNTTLSEGRFSKVTLAFIKLLSLLPFGRLYLIVKVNYYPGLSHMDENAEVEQLARDMAGVKVQLFTESAAKITAELDFLVWVHRRLIQEYQDTHSIAERDSEYGDLALSLAWFLAIRFYLGRIKESSDLQEAKELERIISCYNHNIHNESQDDCEKWNMYQGITARTDLMVQFQEMEARLTQLQIHQVAQSLLSSHQIGILASLMDDKAEPEQVAKDMASVKVRLFRNSNDDPTRYDGFILYHRWLIHMFRHPLRLVEQDKALYGRIALHLAVNLAFRFSTARRKEESDLQESKELEIIICRNNRDINNKIHGDYYEWLKYKWLIARADLIVAFEKLEARLAQLQAHQARPLYSLQQTETSALLTKLPVATLEPDSRVPCLSSPMDSLVAITITGTGHNLLPSASQLNPSHPTSLPSIPSGERAAMESWTKALLDASDETEIRDYAIYCQVLAQLHFSRYRTAKDALDLEEAAEHSVTAYQLFADLADASLSLKSRTMAILLAYLAEHLGDFPQVPSINVLETFKELVDNFPETAVPPETSTLTLPPTKSPPEIMETDSDLLRVPSLPRLDSSKPPFASPRNVSSNKTLMELALSALRDAHDETDIVAYAAYCQVLAHCHFSRYQAEKHILDLEEAAEYSAAACRLFADTAYFGLMLPKTRAIFLTYLAEHSGGFPPLPSTNVLETFKEFRDNFSETTQSSGSSHQDETSTFPPSVPNRKSAALKLAMSALHDANDKTDIIDYATYCHVLAHFPFSRYRSKRNILDLEEAAEYSVTATWLFADAAPVFLTVILPRAIAILNEYLDVYSRRPADFPHLPSMNVLEALDLLLEDVGPLEPYEWRLNLGYIFYRVHSRTQDPQHAEMAITQYQKAFECQPPTIDSRKSVPCHHWFAHIYLAFMLIDRYERSGDFGDLDIALNNLRLAEAQKYGVDYHGQLPYDQVIEAFLGMAFWHRFLGQPGARLPSEDKEQAISYYSQAHEHDEDQYNKHNDQPHEHDDQPHEQDDQSHEQDDQSSGQGFLRHLLPARSFSGEQLQHDSVPRRDVLLELADAYIHRRAEGDKVLSFQCFERVAEEDRRLRDTPGVGEYNSKIFPKTLEEWKPYATRPFQSPSDQFNDAYGWGNWALEQDHPDCVEAFTLAASVLPELAGIGNKIEDVHRKLQETRNFAPCAAAAAVKFRTASLAVEWLELGMSVTTRQIYHLRLDVGDLATRFGDPDLFGNLRTLSAGLRQLSEEPVPTSGPSAFVGTIKGKVRLAYEAHREEVRRKPGMENFLRPLRFPQLAEAARHGPVILLSCDRVTDKAYAFIVLDPSLPEPITVPLPNTSFQDLTGLGEKFLRIRVDLLISLRGHHRSPEDIERQPERAGRVVTRNRDTINQEFEKLLKKLWTSIVEPVFDVLGKNNVKSGRVWWCPVGRLNGFPFHATVPIDCPYISSYTYGLEVLLNARARLGNTHSEQSRSQFSVVGIGKYPGRPHLALPSVAREVQIVSDLVGDNSGITIRKMENDEASVDSVLSALKSSQFIHLACHGTMDREDPLDSHLVLTDGQLGLRRIFAEDLTSAQFAFLSACQTAVGASELTDEFVHLTGGFVAAGFKGVIGTLWSINDDDAPQVVKDVYGVMKTEGGLDITMAADGLDWAVKRMRKAGVPPHRWVPFIHVGV</sequence>
<feature type="transmembrane region" description="Helical" evidence="2">
    <location>
        <begin position="25"/>
        <end position="47"/>
    </location>
</feature>
<dbReference type="Proteomes" id="UP001213000">
    <property type="component" value="Unassembled WGS sequence"/>
</dbReference>
<feature type="domain" description="CHAT" evidence="3">
    <location>
        <begin position="1426"/>
        <end position="1703"/>
    </location>
</feature>
<accession>A0AAD5YRG7</accession>
<name>A0AAD5YRG7_9AGAR</name>
<feature type="compositionally biased region" description="Basic and acidic residues" evidence="1">
    <location>
        <begin position="1028"/>
        <end position="1057"/>
    </location>
</feature>